<dbReference type="InterPro" id="IPR013525">
    <property type="entry name" value="ABC2_TM"/>
</dbReference>
<dbReference type="InterPro" id="IPR047817">
    <property type="entry name" value="ABC2_TM_bact-type"/>
</dbReference>
<dbReference type="PANTHER" id="PTHR43229:SF2">
    <property type="entry name" value="NODULATION PROTEIN J"/>
    <property type="match status" value="1"/>
</dbReference>
<keyword evidence="6" id="KW-1003">Cell membrane</keyword>
<evidence type="ECO:0000313" key="8">
    <source>
        <dbReference type="EMBL" id="MDP9822682.1"/>
    </source>
</evidence>
<evidence type="ECO:0000256" key="6">
    <source>
        <dbReference type="RuleBase" id="RU361157"/>
    </source>
</evidence>
<reference evidence="8 9" key="1">
    <citation type="submission" date="2023-07" db="EMBL/GenBank/DDBJ databases">
        <title>Sequencing the genomes of 1000 actinobacteria strains.</title>
        <authorList>
            <person name="Klenk H.-P."/>
        </authorList>
    </citation>
    <scope>NUCLEOTIDE SEQUENCE [LARGE SCALE GENOMIC DNA]</scope>
    <source>
        <strain evidence="8 9">GD13</strain>
    </source>
</reference>
<dbReference type="EMBL" id="JAUSQM010000001">
    <property type="protein sequence ID" value="MDP9822682.1"/>
    <property type="molecule type" value="Genomic_DNA"/>
</dbReference>
<protein>
    <recommendedName>
        <fullName evidence="6">Transport permease protein</fullName>
    </recommendedName>
</protein>
<feature type="domain" description="ABC transmembrane type-2" evidence="7">
    <location>
        <begin position="43"/>
        <end position="273"/>
    </location>
</feature>
<dbReference type="PANTHER" id="PTHR43229">
    <property type="entry name" value="NODULATION PROTEIN J"/>
    <property type="match status" value="1"/>
</dbReference>
<feature type="transmembrane region" description="Helical" evidence="6">
    <location>
        <begin position="158"/>
        <end position="184"/>
    </location>
</feature>
<comment type="similarity">
    <text evidence="6">Belongs to the ABC-2 integral membrane protein family.</text>
</comment>
<dbReference type="PRINTS" id="PR00164">
    <property type="entry name" value="ABC2TRNSPORT"/>
</dbReference>
<accession>A0ABT9NQH3</accession>
<keyword evidence="6" id="KW-0813">Transport</keyword>
<gene>
    <name evidence="8" type="ORF">J2S59_002491</name>
</gene>
<keyword evidence="9" id="KW-1185">Reference proteome</keyword>
<sequence length="279" mass="29752">MSSIRPTDTTGSTAEAVPVPTTGQLVARQLDYWGRVYLRTWHGTLASSFLMPLLYVVAIGVLLGGYIDSDPAQLEGASSYLAFVVPGMIAGQVMTVGVSETSWPVMSGIKWQKVYVGQIATPLTVPSIVLAQLAFVGFRLFVAVAVFLLVLAPFGVLATWWGALLAVPVLILVGLAFAAVCFGFTAGLDSDTTLTVIYRLAILPMFLFSGAFFPVSQLPTALEWAAKATPLWHGVSLTRMLTTDTLAGGQALVHLVYLGALAAFGTWWAVRRLTAKLVV</sequence>
<comment type="subcellular location">
    <subcellularLocation>
        <location evidence="6">Cell membrane</location>
        <topology evidence="6">Multi-pass membrane protein</topology>
    </subcellularLocation>
    <subcellularLocation>
        <location evidence="1">Membrane</location>
        <topology evidence="1">Multi-pass membrane protein</topology>
    </subcellularLocation>
</comment>
<name>A0ABT9NQH3_9ACTN</name>
<feature type="transmembrane region" description="Helical" evidence="6">
    <location>
        <begin position="79"/>
        <end position="98"/>
    </location>
</feature>
<feature type="transmembrane region" description="Helical" evidence="6">
    <location>
        <begin position="119"/>
        <end position="152"/>
    </location>
</feature>
<keyword evidence="2 6" id="KW-0812">Transmembrane</keyword>
<dbReference type="Pfam" id="PF01061">
    <property type="entry name" value="ABC2_membrane"/>
    <property type="match status" value="1"/>
</dbReference>
<organism evidence="8 9">
    <name type="scientific">Nocardioides massiliensis</name>
    <dbReference type="NCBI Taxonomy" id="1325935"/>
    <lineage>
        <taxon>Bacteria</taxon>
        <taxon>Bacillati</taxon>
        <taxon>Actinomycetota</taxon>
        <taxon>Actinomycetes</taxon>
        <taxon>Propionibacteriales</taxon>
        <taxon>Nocardioidaceae</taxon>
        <taxon>Nocardioides</taxon>
    </lineage>
</organism>
<evidence type="ECO:0000256" key="3">
    <source>
        <dbReference type="ARBA" id="ARBA00022989"/>
    </source>
</evidence>
<feature type="transmembrane region" description="Helical" evidence="6">
    <location>
        <begin position="251"/>
        <end position="270"/>
    </location>
</feature>
<dbReference type="PIRSF" id="PIRSF006648">
    <property type="entry name" value="DrrB"/>
    <property type="match status" value="1"/>
</dbReference>
<proteinExistence type="inferred from homology"/>
<dbReference type="RefSeq" id="WP_181641513.1">
    <property type="nucleotide sequence ID" value="NZ_CCXJ01000065.1"/>
</dbReference>
<evidence type="ECO:0000256" key="2">
    <source>
        <dbReference type="ARBA" id="ARBA00022692"/>
    </source>
</evidence>
<evidence type="ECO:0000256" key="4">
    <source>
        <dbReference type="ARBA" id="ARBA00023136"/>
    </source>
</evidence>
<keyword evidence="3 6" id="KW-1133">Transmembrane helix</keyword>
<feature type="transmembrane region" description="Helical" evidence="6">
    <location>
        <begin position="45"/>
        <end position="67"/>
    </location>
</feature>
<dbReference type="Proteomes" id="UP001240447">
    <property type="component" value="Unassembled WGS sequence"/>
</dbReference>
<evidence type="ECO:0000256" key="5">
    <source>
        <dbReference type="ARBA" id="ARBA00023251"/>
    </source>
</evidence>
<evidence type="ECO:0000256" key="1">
    <source>
        <dbReference type="ARBA" id="ARBA00004141"/>
    </source>
</evidence>
<keyword evidence="4 6" id="KW-0472">Membrane</keyword>
<evidence type="ECO:0000313" key="9">
    <source>
        <dbReference type="Proteomes" id="UP001240447"/>
    </source>
</evidence>
<evidence type="ECO:0000259" key="7">
    <source>
        <dbReference type="PROSITE" id="PS51012"/>
    </source>
</evidence>
<keyword evidence="5" id="KW-0046">Antibiotic resistance</keyword>
<dbReference type="InterPro" id="IPR051784">
    <property type="entry name" value="Nod_factor_ABC_transporter"/>
</dbReference>
<dbReference type="InterPro" id="IPR000412">
    <property type="entry name" value="ABC_2_transport"/>
</dbReference>
<dbReference type="PROSITE" id="PS51012">
    <property type="entry name" value="ABC_TM2"/>
    <property type="match status" value="1"/>
</dbReference>
<comment type="caution">
    <text evidence="8">The sequence shown here is derived from an EMBL/GenBank/DDBJ whole genome shotgun (WGS) entry which is preliminary data.</text>
</comment>
<feature type="transmembrane region" description="Helical" evidence="6">
    <location>
        <begin position="196"/>
        <end position="215"/>
    </location>
</feature>